<feature type="transmembrane region" description="Helical" evidence="1">
    <location>
        <begin position="6"/>
        <end position="30"/>
    </location>
</feature>
<dbReference type="RefSeq" id="WP_103922391.1">
    <property type="nucleotide sequence ID" value="NZ_FMSV02000556.1"/>
</dbReference>
<keyword evidence="3" id="KW-1185">Reference proteome</keyword>
<reference evidence="2 3" key="1">
    <citation type="submission" date="2016-10" db="EMBL/GenBank/DDBJ databases">
        <authorList>
            <person name="de Groot N.N."/>
        </authorList>
    </citation>
    <scope>NUCLEOTIDE SEQUENCE [LARGE SCALE GENOMIC DNA]</scope>
    <source>
        <strain evidence="2">MBHS1</strain>
    </source>
</reference>
<dbReference type="Proteomes" id="UP000236724">
    <property type="component" value="Unassembled WGS sequence"/>
</dbReference>
<feature type="transmembrane region" description="Helical" evidence="1">
    <location>
        <begin position="73"/>
        <end position="94"/>
    </location>
</feature>
<keyword evidence="1" id="KW-0472">Membrane</keyword>
<dbReference type="AlphaFoldDB" id="A0A1H6FIK3"/>
<protein>
    <submittedName>
        <fullName evidence="2">Nitrate reductase gamma subunit</fullName>
    </submittedName>
</protein>
<feature type="transmembrane region" description="Helical" evidence="1">
    <location>
        <begin position="114"/>
        <end position="132"/>
    </location>
</feature>
<feature type="transmembrane region" description="Helical" evidence="1">
    <location>
        <begin position="152"/>
        <end position="171"/>
    </location>
</feature>
<dbReference type="OrthoDB" id="7872966at2"/>
<evidence type="ECO:0000256" key="1">
    <source>
        <dbReference type="SAM" id="Phobius"/>
    </source>
</evidence>
<organism evidence="2 3">
    <name type="scientific">Candidatus Venteria ishoeyi</name>
    <dbReference type="NCBI Taxonomy" id="1899563"/>
    <lineage>
        <taxon>Bacteria</taxon>
        <taxon>Pseudomonadati</taxon>
        <taxon>Pseudomonadota</taxon>
        <taxon>Gammaproteobacteria</taxon>
        <taxon>Thiotrichales</taxon>
        <taxon>Thiotrichaceae</taxon>
        <taxon>Venteria</taxon>
    </lineage>
</organism>
<evidence type="ECO:0000313" key="3">
    <source>
        <dbReference type="Proteomes" id="UP000236724"/>
    </source>
</evidence>
<dbReference type="SUPFAM" id="SSF103501">
    <property type="entry name" value="Respiratory nitrate reductase 1 gamma chain"/>
    <property type="match status" value="1"/>
</dbReference>
<keyword evidence="1" id="KW-1133">Transmembrane helix</keyword>
<dbReference type="EMBL" id="FMSV02000556">
    <property type="protein sequence ID" value="SEH08885.1"/>
    <property type="molecule type" value="Genomic_DNA"/>
</dbReference>
<accession>A0A1H6FIK3</accession>
<name>A0A1H6FIK3_9GAMM</name>
<proteinExistence type="predicted"/>
<sequence>MNEVNFLLWVRGIGFDIALAIFVFGIMLRFMEILWLGRKPELAAVRGNGVASGMRTVFSRFLPADSNTLKRSLFMVVAGYGFHIGLFVVIFLFAPHAELIESVTGLSWPTLPSPIVDFFTVLTMLALMALLWRRLTHPVLRFLSTGEDYLMLLLTFLPVLTGYMAFHHLFLSYGWMLGLHILSVELLLIVIPFTKLIHMFILFMARWYSGFMAGQKGVQS</sequence>
<dbReference type="InterPro" id="IPR036197">
    <property type="entry name" value="NarG-like_sf"/>
</dbReference>
<keyword evidence="1" id="KW-0812">Transmembrane</keyword>
<gene>
    <name evidence="2" type="ORF">MBHS_04778</name>
</gene>
<dbReference type="Gene3D" id="1.20.950.20">
    <property type="entry name" value="Transmembrane di-heme cytochromes, Chain C"/>
    <property type="match status" value="1"/>
</dbReference>
<feature type="transmembrane region" description="Helical" evidence="1">
    <location>
        <begin position="177"/>
        <end position="203"/>
    </location>
</feature>
<evidence type="ECO:0000313" key="2">
    <source>
        <dbReference type="EMBL" id="SEH08885.1"/>
    </source>
</evidence>